<dbReference type="InterPro" id="IPR004045">
    <property type="entry name" value="Glutathione_S-Trfase_N"/>
</dbReference>
<dbReference type="InterPro" id="IPR040079">
    <property type="entry name" value="Glutathione_S-Trfase"/>
</dbReference>
<dbReference type="PATRIC" id="fig|1543721.4.peg.855"/>
<evidence type="ECO:0000259" key="1">
    <source>
        <dbReference type="PROSITE" id="PS50404"/>
    </source>
</evidence>
<dbReference type="CDD" id="cd00570">
    <property type="entry name" value="GST_N_family"/>
    <property type="match status" value="1"/>
</dbReference>
<feature type="domain" description="GST N-terminal" evidence="1">
    <location>
        <begin position="1"/>
        <end position="79"/>
    </location>
</feature>
<dbReference type="InterPro" id="IPR050983">
    <property type="entry name" value="GST_Omega/HSP26"/>
</dbReference>
<dbReference type="SFLD" id="SFLDS00019">
    <property type="entry name" value="Glutathione_Transferase_(cytos"/>
    <property type="match status" value="1"/>
</dbReference>
<accession>A0A0F7JWE5</accession>
<dbReference type="InterPro" id="IPR036249">
    <property type="entry name" value="Thioredoxin-like_sf"/>
</dbReference>
<dbReference type="PROSITE" id="PS50404">
    <property type="entry name" value="GST_NTER"/>
    <property type="match status" value="1"/>
</dbReference>
<name>A0A0F7JWE5_9GAMM</name>
<dbReference type="Proteomes" id="UP000034410">
    <property type="component" value="Chromosome"/>
</dbReference>
<dbReference type="InterPro" id="IPR010987">
    <property type="entry name" value="Glutathione-S-Trfase_C-like"/>
</dbReference>
<dbReference type="SUPFAM" id="SSF47616">
    <property type="entry name" value="GST C-terminal domain-like"/>
    <property type="match status" value="1"/>
</dbReference>
<dbReference type="PANTHER" id="PTHR43968:SF6">
    <property type="entry name" value="GLUTATHIONE S-TRANSFERASE OMEGA"/>
    <property type="match status" value="1"/>
</dbReference>
<dbReference type="SUPFAM" id="SSF52833">
    <property type="entry name" value="Thioredoxin-like"/>
    <property type="match status" value="1"/>
</dbReference>
<evidence type="ECO:0008006" key="5">
    <source>
        <dbReference type="Google" id="ProtNLM"/>
    </source>
</evidence>
<dbReference type="KEGG" id="seds:AAY24_04095"/>
<dbReference type="Gene3D" id="3.40.30.10">
    <property type="entry name" value="Glutaredoxin"/>
    <property type="match status" value="1"/>
</dbReference>
<sequence>MSLELVSFAICPFVQRAVIALKEKQVDFKITYIDLENPPAWFKEISPFGKVPLLRIDQEVLFESAVINEYLDEVYSPRLHPDDPLVRAKHRGWIEFGSNLIFEQYKLMVATDDDGVQQQCEALGGLFARLANEVSDGPYFMGDQFTLLDTAYAPFFTRYEILKKYHEELEELIPSRLAHWGRSLLARDSVKASVADDFEQKFVDFGKSKGSFILARA</sequence>
<evidence type="ECO:0000313" key="4">
    <source>
        <dbReference type="Proteomes" id="UP000034410"/>
    </source>
</evidence>
<feature type="domain" description="GST C-terminal" evidence="2">
    <location>
        <begin position="83"/>
        <end position="205"/>
    </location>
</feature>
<dbReference type="Gene3D" id="1.20.1050.10">
    <property type="match status" value="1"/>
</dbReference>
<evidence type="ECO:0000259" key="2">
    <source>
        <dbReference type="PROSITE" id="PS50405"/>
    </source>
</evidence>
<dbReference type="GO" id="GO:0005737">
    <property type="term" value="C:cytoplasm"/>
    <property type="evidence" value="ECO:0007669"/>
    <property type="project" value="TreeGrafter"/>
</dbReference>
<gene>
    <name evidence="3" type="ORF">AAY24_04095</name>
</gene>
<dbReference type="PROSITE" id="PS50405">
    <property type="entry name" value="GST_CTER"/>
    <property type="match status" value="1"/>
</dbReference>
<dbReference type="AlphaFoldDB" id="A0A0F7JWE5"/>
<proteinExistence type="predicted"/>
<protein>
    <recommendedName>
        <fullName evidence="5">Glutathione S-transferase family protein</fullName>
    </recommendedName>
</protein>
<dbReference type="OrthoDB" id="9782992at2"/>
<dbReference type="PANTHER" id="PTHR43968">
    <property type="match status" value="1"/>
</dbReference>
<dbReference type="Pfam" id="PF13410">
    <property type="entry name" value="GST_C_2"/>
    <property type="match status" value="1"/>
</dbReference>
<dbReference type="RefSeq" id="WP_046858610.1">
    <property type="nucleotide sequence ID" value="NZ_CP011412.1"/>
</dbReference>
<dbReference type="InterPro" id="IPR036282">
    <property type="entry name" value="Glutathione-S-Trfase_C_sf"/>
</dbReference>
<dbReference type="EMBL" id="CP011412">
    <property type="protein sequence ID" value="AKH19674.1"/>
    <property type="molecule type" value="Genomic_DNA"/>
</dbReference>
<evidence type="ECO:0000313" key="3">
    <source>
        <dbReference type="EMBL" id="AKH19674.1"/>
    </source>
</evidence>
<organism evidence="3 4">
    <name type="scientific">Sedimenticola thiotaurini</name>
    <dbReference type="NCBI Taxonomy" id="1543721"/>
    <lineage>
        <taxon>Bacteria</taxon>
        <taxon>Pseudomonadati</taxon>
        <taxon>Pseudomonadota</taxon>
        <taxon>Gammaproteobacteria</taxon>
        <taxon>Chromatiales</taxon>
        <taxon>Sedimenticolaceae</taxon>
        <taxon>Sedimenticola</taxon>
    </lineage>
</organism>
<reference evidence="3 4" key="1">
    <citation type="journal article" date="2015" name="Genome Announc.">
        <title>Complete Genome Sequence of Sedimenticola thiotaurini Strain SIP-G1, a Polyphosphate- and Polyhydroxyalkanoate-Accumulating Sulfur-Oxidizing Gammaproteobacterium Isolated from Salt Marsh Sediments.</title>
        <authorList>
            <person name="Flood B.E."/>
            <person name="Jones D.S."/>
            <person name="Bailey J.V."/>
        </authorList>
    </citation>
    <scope>NUCLEOTIDE SEQUENCE [LARGE SCALE GENOMIC DNA]</scope>
    <source>
        <strain evidence="3 4">SIP-G1</strain>
    </source>
</reference>
<dbReference type="SFLD" id="SFLDG00358">
    <property type="entry name" value="Main_(cytGST)"/>
    <property type="match status" value="1"/>
</dbReference>
<keyword evidence="4" id="KW-1185">Reference proteome</keyword>
<dbReference type="Pfam" id="PF13409">
    <property type="entry name" value="GST_N_2"/>
    <property type="match status" value="1"/>
</dbReference>